<evidence type="ECO:0000313" key="1">
    <source>
        <dbReference type="EMBL" id="KAK4253401.1"/>
    </source>
</evidence>
<dbReference type="Proteomes" id="UP001293593">
    <property type="component" value="Unassembled WGS sequence"/>
</dbReference>
<reference evidence="1" key="1">
    <citation type="submission" date="2023-10" db="EMBL/GenBank/DDBJ databases">
        <title>Chromosome-level genome of the transformable northern wattle, Acacia crassicarpa.</title>
        <authorList>
            <person name="Massaro I."/>
            <person name="Sinha N.R."/>
            <person name="Poethig S."/>
            <person name="Leichty A.R."/>
        </authorList>
    </citation>
    <scope>NUCLEOTIDE SEQUENCE</scope>
    <source>
        <strain evidence="1">Acra3RX</strain>
        <tissue evidence="1">Leaf</tissue>
    </source>
</reference>
<proteinExistence type="predicted"/>
<sequence length="132" mass="14119">MRWKRPKRMRKGERSEAEGCAESLARQGMLGRRRLWFGVAPKNGFEQLVEELVEGGGGTARGAVAATALVDLMSEEGLESGDAGEAGLGEAAAQHGSVEVSLEGHPLELVQQIALLIAEPLANLRRCLHCCL</sequence>
<keyword evidence="2" id="KW-1185">Reference proteome</keyword>
<evidence type="ECO:0000313" key="2">
    <source>
        <dbReference type="Proteomes" id="UP001293593"/>
    </source>
</evidence>
<dbReference type="AlphaFoldDB" id="A0AAE1IM73"/>
<accession>A0AAE1IM73</accession>
<organism evidence="1 2">
    <name type="scientific">Acacia crassicarpa</name>
    <name type="common">northern wattle</name>
    <dbReference type="NCBI Taxonomy" id="499986"/>
    <lineage>
        <taxon>Eukaryota</taxon>
        <taxon>Viridiplantae</taxon>
        <taxon>Streptophyta</taxon>
        <taxon>Embryophyta</taxon>
        <taxon>Tracheophyta</taxon>
        <taxon>Spermatophyta</taxon>
        <taxon>Magnoliopsida</taxon>
        <taxon>eudicotyledons</taxon>
        <taxon>Gunneridae</taxon>
        <taxon>Pentapetalae</taxon>
        <taxon>rosids</taxon>
        <taxon>fabids</taxon>
        <taxon>Fabales</taxon>
        <taxon>Fabaceae</taxon>
        <taxon>Caesalpinioideae</taxon>
        <taxon>mimosoid clade</taxon>
        <taxon>Acacieae</taxon>
        <taxon>Acacia</taxon>
    </lineage>
</organism>
<comment type="caution">
    <text evidence="1">The sequence shown here is derived from an EMBL/GenBank/DDBJ whole genome shotgun (WGS) entry which is preliminary data.</text>
</comment>
<protein>
    <submittedName>
        <fullName evidence="1">Uncharacterized protein</fullName>
    </submittedName>
</protein>
<dbReference type="EMBL" id="JAWXYG010000016">
    <property type="protein sequence ID" value="KAK4253401.1"/>
    <property type="molecule type" value="Genomic_DNA"/>
</dbReference>
<gene>
    <name evidence="1" type="ORF">QN277_010718</name>
</gene>
<name>A0AAE1IM73_9FABA</name>